<dbReference type="EMBL" id="CARXXK010000002">
    <property type="protein sequence ID" value="CAI6353767.1"/>
    <property type="molecule type" value="Genomic_DNA"/>
</dbReference>
<dbReference type="Proteomes" id="UP001160148">
    <property type="component" value="Unassembled WGS sequence"/>
</dbReference>
<sequence length="103" mass="11945">MSYQRVVTHVCHETVALADKPPVDEGWLPRRPLFRRKDGRRSFLTSLSDVSCPVRQKTGSWWFFFFARTGRGTEESAERRRSRIDHAKVLRSVHEDVKKSSAG</sequence>
<protein>
    <submittedName>
        <fullName evidence="1">Uncharacterized protein</fullName>
    </submittedName>
</protein>
<evidence type="ECO:0000313" key="2">
    <source>
        <dbReference type="Proteomes" id="UP001160148"/>
    </source>
</evidence>
<reference evidence="1 2" key="1">
    <citation type="submission" date="2023-01" db="EMBL/GenBank/DDBJ databases">
        <authorList>
            <person name="Whitehead M."/>
        </authorList>
    </citation>
    <scope>NUCLEOTIDE SEQUENCE [LARGE SCALE GENOMIC DNA]</scope>
</reference>
<comment type="caution">
    <text evidence="1">The sequence shown here is derived from an EMBL/GenBank/DDBJ whole genome shotgun (WGS) entry which is preliminary data.</text>
</comment>
<gene>
    <name evidence="1" type="ORF">MEUPH1_LOCUS9847</name>
</gene>
<name>A0AAV0WD91_9HEMI</name>
<keyword evidence="2" id="KW-1185">Reference proteome</keyword>
<organism evidence="1 2">
    <name type="scientific">Macrosiphum euphorbiae</name>
    <name type="common">potato aphid</name>
    <dbReference type="NCBI Taxonomy" id="13131"/>
    <lineage>
        <taxon>Eukaryota</taxon>
        <taxon>Metazoa</taxon>
        <taxon>Ecdysozoa</taxon>
        <taxon>Arthropoda</taxon>
        <taxon>Hexapoda</taxon>
        <taxon>Insecta</taxon>
        <taxon>Pterygota</taxon>
        <taxon>Neoptera</taxon>
        <taxon>Paraneoptera</taxon>
        <taxon>Hemiptera</taxon>
        <taxon>Sternorrhyncha</taxon>
        <taxon>Aphidomorpha</taxon>
        <taxon>Aphidoidea</taxon>
        <taxon>Aphididae</taxon>
        <taxon>Macrosiphini</taxon>
        <taxon>Macrosiphum</taxon>
    </lineage>
</organism>
<dbReference type="AlphaFoldDB" id="A0AAV0WD91"/>
<evidence type="ECO:0000313" key="1">
    <source>
        <dbReference type="EMBL" id="CAI6353767.1"/>
    </source>
</evidence>
<proteinExistence type="predicted"/>
<accession>A0AAV0WD91</accession>